<sequence>MKNKVLNIGYFADGKWGLNCFKQIIHSKKISIKFVVLRYANPDLKLMKLARKKYIDCYIEQDVNHYSFIEKISKYNVDLLVSMSFDQIFKQPILDLYKNKIINCHAGKLPEYRGRNILNWALINGEKDFGITVHFVNEKIDDGDIILQKILKIKENYNYKMLLKISAVECSRLLFDALKLFVNNKVTSYKQNLKNGFYCKRRKSGDEIINWNDKRVNIHNFIKGVRGGGISAISYIQSNKIKIFKSEIVDMYMGNKKNGEVVKANKKHIYINTIDGILKIISYKADILISKGDILN</sequence>
<organism evidence="3 4">
    <name type="scientific">Campylobacter lari (strain RM2100 / D67 / ATCC BAA-1060)</name>
    <dbReference type="NCBI Taxonomy" id="306263"/>
    <lineage>
        <taxon>Bacteria</taxon>
        <taxon>Pseudomonadati</taxon>
        <taxon>Campylobacterota</taxon>
        <taxon>Epsilonproteobacteria</taxon>
        <taxon>Campylobacterales</taxon>
        <taxon>Campylobacteraceae</taxon>
        <taxon>Campylobacter</taxon>
    </lineage>
</organism>
<evidence type="ECO:0000313" key="4">
    <source>
        <dbReference type="Proteomes" id="UP000007727"/>
    </source>
</evidence>
<evidence type="ECO:0000259" key="2">
    <source>
        <dbReference type="Pfam" id="PF02911"/>
    </source>
</evidence>
<dbReference type="RefSeq" id="WP_012661940.1">
    <property type="nucleotide sequence ID" value="NC_012039.1"/>
</dbReference>
<dbReference type="KEGG" id="cla:CLA_1236"/>
<name>B9KDB8_CAMLR</name>
<dbReference type="HOGENOM" id="CLU_033347_2_2_7"/>
<gene>
    <name evidence="3" type="ordered locus">Cla_1236</name>
</gene>
<keyword evidence="4" id="KW-1185">Reference proteome</keyword>
<dbReference type="SUPFAM" id="SSF50486">
    <property type="entry name" value="FMT C-terminal domain-like"/>
    <property type="match status" value="1"/>
</dbReference>
<dbReference type="PROSITE" id="PS00373">
    <property type="entry name" value="GART"/>
    <property type="match status" value="1"/>
</dbReference>
<accession>B9KDB8</accession>
<dbReference type="InterPro" id="IPR005793">
    <property type="entry name" value="Formyl_trans_C"/>
</dbReference>
<reference evidence="3 4" key="1">
    <citation type="journal article" date="2008" name="Foodborne Pathog. Dis.">
        <title>The complete genome sequence and analysis of the human pathogen Campylobacter lari.</title>
        <authorList>
            <person name="Miller W.G."/>
            <person name="Wang G."/>
            <person name="Binnewies T.T."/>
            <person name="Parker C.T."/>
        </authorList>
    </citation>
    <scope>NUCLEOTIDE SEQUENCE [LARGE SCALE GENOMIC DNA]</scope>
    <source>
        <strain evidence="4">RM2100 / D67 / ATCC BAA-1060</strain>
    </source>
</reference>
<keyword evidence="3" id="KW-0808">Transferase</keyword>
<dbReference type="InterPro" id="IPR036477">
    <property type="entry name" value="Formyl_transf_N_sf"/>
</dbReference>
<feature type="domain" description="Formyl transferase N-terminal" evidence="1">
    <location>
        <begin position="64"/>
        <end position="162"/>
    </location>
</feature>
<dbReference type="Gene3D" id="3.40.50.12230">
    <property type="match status" value="1"/>
</dbReference>
<dbReference type="InterPro" id="IPR001555">
    <property type="entry name" value="GART_AS"/>
</dbReference>
<dbReference type="Pfam" id="PF00551">
    <property type="entry name" value="Formyl_trans_N"/>
    <property type="match status" value="1"/>
</dbReference>
<dbReference type="CDD" id="cd08369">
    <property type="entry name" value="FMT_core"/>
    <property type="match status" value="1"/>
</dbReference>
<dbReference type="InterPro" id="IPR011034">
    <property type="entry name" value="Formyl_transferase-like_C_sf"/>
</dbReference>
<dbReference type="Pfam" id="PF02911">
    <property type="entry name" value="Formyl_trans_C"/>
    <property type="match status" value="1"/>
</dbReference>
<dbReference type="GO" id="GO:0004479">
    <property type="term" value="F:methionyl-tRNA formyltransferase activity"/>
    <property type="evidence" value="ECO:0007669"/>
    <property type="project" value="TreeGrafter"/>
</dbReference>
<protein>
    <submittedName>
        <fullName evidence="3">Formyltransferase domain-containing protein</fullName>
    </submittedName>
</protein>
<dbReference type="InterPro" id="IPR002376">
    <property type="entry name" value="Formyl_transf_N"/>
</dbReference>
<evidence type="ECO:0000313" key="3">
    <source>
        <dbReference type="EMBL" id="ACM64557.1"/>
    </source>
</evidence>
<dbReference type="PANTHER" id="PTHR11138:SF5">
    <property type="entry name" value="METHIONYL-TRNA FORMYLTRANSFERASE, MITOCHONDRIAL"/>
    <property type="match status" value="1"/>
</dbReference>
<dbReference type="EMBL" id="CP000932">
    <property type="protein sequence ID" value="ACM64557.1"/>
    <property type="molecule type" value="Genomic_DNA"/>
</dbReference>
<dbReference type="STRING" id="306263.Cla_1236"/>
<dbReference type="eggNOG" id="COG0223">
    <property type="taxonomic scope" value="Bacteria"/>
</dbReference>
<dbReference type="PANTHER" id="PTHR11138">
    <property type="entry name" value="METHIONYL-TRNA FORMYLTRANSFERASE"/>
    <property type="match status" value="1"/>
</dbReference>
<dbReference type="Proteomes" id="UP000007727">
    <property type="component" value="Chromosome"/>
</dbReference>
<dbReference type="GO" id="GO:0005829">
    <property type="term" value="C:cytosol"/>
    <property type="evidence" value="ECO:0007669"/>
    <property type="project" value="TreeGrafter"/>
</dbReference>
<dbReference type="SUPFAM" id="SSF53328">
    <property type="entry name" value="Formyltransferase"/>
    <property type="match status" value="1"/>
</dbReference>
<evidence type="ECO:0000259" key="1">
    <source>
        <dbReference type="Pfam" id="PF00551"/>
    </source>
</evidence>
<proteinExistence type="predicted"/>
<dbReference type="AlphaFoldDB" id="B9KDB8"/>
<feature type="domain" description="Formyl transferase C-terminal" evidence="2">
    <location>
        <begin position="205"/>
        <end position="282"/>
    </location>
</feature>